<dbReference type="Gene3D" id="2.40.320.10">
    <property type="entry name" value="Hypothetical Protein Pfu-838710-001"/>
    <property type="match status" value="1"/>
</dbReference>
<evidence type="ECO:0000256" key="2">
    <source>
        <dbReference type="ARBA" id="ARBA00009814"/>
    </source>
</evidence>
<dbReference type="STRING" id="86259.A0A4Z1NH10"/>
<evidence type="ECO:0000256" key="5">
    <source>
        <dbReference type="ARBA" id="ARBA00023163"/>
    </source>
</evidence>
<dbReference type="PANTHER" id="PTHR13321:SF2">
    <property type="entry name" value="MEDIATOR OF RNA POLYMERASE II TRANSCRIPTION SUBUNIT 18"/>
    <property type="match status" value="1"/>
</dbReference>
<keyword evidence="6 8" id="KW-0539">Nucleus</keyword>
<dbReference type="GO" id="GO:0003712">
    <property type="term" value="F:transcription coregulator activity"/>
    <property type="evidence" value="ECO:0007669"/>
    <property type="project" value="InterPro"/>
</dbReference>
<evidence type="ECO:0000313" key="10">
    <source>
        <dbReference type="Proteomes" id="UP000298493"/>
    </source>
</evidence>
<sequence>MHELLLYGQVPFSRHEQIMNVLAGLTAMQPHRVIERHALFKPIHGPVQAQVQKGGTQGLNPTKKIARPNPQQTRDLYHTHLVKVLDEKESEISDDAMDVHDHVKENGENKELWQWRFRDIPEGGKRSATFRMAEDIDISSGDPQAYMEGLGYRYVSEHIVEGHRFVLNNTVIYLHRVLQWPKPIDPPSINTPVSIGYPAVPEPLDPSRGYVLELKIRLSQSDPALIKNGEDQLLGLKTRLLGVVELKVPERLAFDTRVK</sequence>
<evidence type="ECO:0000256" key="4">
    <source>
        <dbReference type="ARBA" id="ARBA00023015"/>
    </source>
</evidence>
<protein>
    <recommendedName>
        <fullName evidence="3 8">Mediator of RNA polymerase II transcription subunit 18</fullName>
    </recommendedName>
    <alternativeName>
        <fullName evidence="7 8">Mediator complex subunit 18</fullName>
    </alternativeName>
</protein>
<comment type="subcellular location">
    <subcellularLocation>
        <location evidence="1 8">Nucleus</location>
    </subcellularLocation>
</comment>
<dbReference type="InterPro" id="IPR019095">
    <property type="entry name" value="Mediator_Med18"/>
</dbReference>
<keyword evidence="5 8" id="KW-0804">Transcription</keyword>
<dbReference type="Pfam" id="PF09637">
    <property type="entry name" value="Med18"/>
    <property type="match status" value="1"/>
</dbReference>
<keyword evidence="8" id="KW-0010">Activator</keyword>
<dbReference type="OrthoDB" id="5348092at2759"/>
<evidence type="ECO:0000256" key="6">
    <source>
        <dbReference type="ARBA" id="ARBA00023242"/>
    </source>
</evidence>
<dbReference type="AlphaFoldDB" id="A0A4Z1NH10"/>
<keyword evidence="10" id="KW-1185">Reference proteome</keyword>
<dbReference type="GO" id="GO:0070847">
    <property type="term" value="C:core mediator complex"/>
    <property type="evidence" value="ECO:0007669"/>
    <property type="project" value="TreeGrafter"/>
</dbReference>
<evidence type="ECO:0000256" key="8">
    <source>
        <dbReference type="RuleBase" id="RU364150"/>
    </source>
</evidence>
<comment type="caution">
    <text evidence="9">The sequence shown here is derived from an EMBL/GenBank/DDBJ whole genome shotgun (WGS) entry which is preliminary data.</text>
</comment>
<evidence type="ECO:0000256" key="3">
    <source>
        <dbReference type="ARBA" id="ARBA00019612"/>
    </source>
</evidence>
<gene>
    <name evidence="8" type="primary">MED18</name>
    <name evidence="9" type="ORF">E6O75_ATG01777</name>
</gene>
<dbReference type="PANTHER" id="PTHR13321">
    <property type="entry name" value="MEDIATOR OF RNA POLYMERASE II TRANSCRIPTION, SUBUNIT 18"/>
    <property type="match status" value="1"/>
</dbReference>
<dbReference type="GO" id="GO:0006369">
    <property type="term" value="P:termination of RNA polymerase II transcription"/>
    <property type="evidence" value="ECO:0007669"/>
    <property type="project" value="TreeGrafter"/>
</dbReference>
<name>A0A4Z1NH10_9PEZI</name>
<comment type="similarity">
    <text evidence="2 8">Belongs to the Mediator complex subunit 18 family.</text>
</comment>
<evidence type="ECO:0000256" key="1">
    <source>
        <dbReference type="ARBA" id="ARBA00004123"/>
    </source>
</evidence>
<dbReference type="GO" id="GO:0016592">
    <property type="term" value="C:mediator complex"/>
    <property type="evidence" value="ECO:0007669"/>
    <property type="project" value="InterPro"/>
</dbReference>
<evidence type="ECO:0000313" key="9">
    <source>
        <dbReference type="EMBL" id="TID13799.1"/>
    </source>
</evidence>
<keyword evidence="4 8" id="KW-0805">Transcription regulation</keyword>
<comment type="function">
    <text evidence="8">Component of the Mediator complex, a coactivator involved in the regulated transcription of nearly all RNA polymerase II-dependent genes. Mediator functions as a bridge to convey information from gene-specific regulatory proteins to the basal RNA polymerase II transcription machinery. Mediator is recruited to promoters by direct interactions with regulatory proteins and serves as a scaffold for the assembly of a functional preinitiation complex with RNA polymerase II and the general transcription factors.</text>
</comment>
<dbReference type="GO" id="GO:0006357">
    <property type="term" value="P:regulation of transcription by RNA polymerase II"/>
    <property type="evidence" value="ECO:0007669"/>
    <property type="project" value="InterPro"/>
</dbReference>
<proteinExistence type="inferred from homology"/>
<accession>A0A4Z1NH10</accession>
<evidence type="ECO:0000256" key="7">
    <source>
        <dbReference type="ARBA" id="ARBA00032012"/>
    </source>
</evidence>
<dbReference type="Proteomes" id="UP000298493">
    <property type="component" value="Unassembled WGS sequence"/>
</dbReference>
<organism evidence="9 10">
    <name type="scientific">Venturia nashicola</name>
    <dbReference type="NCBI Taxonomy" id="86259"/>
    <lineage>
        <taxon>Eukaryota</taxon>
        <taxon>Fungi</taxon>
        <taxon>Dikarya</taxon>
        <taxon>Ascomycota</taxon>
        <taxon>Pezizomycotina</taxon>
        <taxon>Dothideomycetes</taxon>
        <taxon>Pleosporomycetidae</taxon>
        <taxon>Venturiales</taxon>
        <taxon>Venturiaceae</taxon>
        <taxon>Venturia</taxon>
    </lineage>
</organism>
<dbReference type="EMBL" id="SNSC02000025">
    <property type="protein sequence ID" value="TID13799.1"/>
    <property type="molecule type" value="Genomic_DNA"/>
</dbReference>
<comment type="subunit">
    <text evidence="8">Component of the Mediator complex.</text>
</comment>
<reference evidence="9 10" key="1">
    <citation type="submission" date="2019-04" db="EMBL/GenBank/DDBJ databases">
        <title>High contiguity whole genome sequence and gene annotation resource for two Venturia nashicola isolates.</title>
        <authorList>
            <person name="Prokchorchik M."/>
            <person name="Won K."/>
            <person name="Lee Y."/>
            <person name="Choi E.D."/>
            <person name="Segonzac C."/>
            <person name="Sohn K.H."/>
        </authorList>
    </citation>
    <scope>NUCLEOTIDE SEQUENCE [LARGE SCALE GENOMIC DNA]</scope>
    <source>
        <strain evidence="9 10">PRI2</strain>
    </source>
</reference>